<name>A0ABP0BQT3_9PEZI</name>
<dbReference type="SUPFAM" id="SSF48576">
    <property type="entry name" value="Terpenoid synthases"/>
    <property type="match status" value="1"/>
</dbReference>
<keyword evidence="3" id="KW-1185">Reference proteome</keyword>
<comment type="caution">
    <text evidence="2">The sequence shown here is derived from an EMBL/GenBank/DDBJ whole genome shotgun (WGS) entry which is preliminary data.</text>
</comment>
<evidence type="ECO:0000313" key="2">
    <source>
        <dbReference type="EMBL" id="CAK7222024.1"/>
    </source>
</evidence>
<evidence type="ECO:0000313" key="3">
    <source>
        <dbReference type="Proteomes" id="UP001642405"/>
    </source>
</evidence>
<dbReference type="EMBL" id="CAWUHB010000024">
    <property type="protein sequence ID" value="CAK7222024.1"/>
    <property type="molecule type" value="Genomic_DNA"/>
</dbReference>
<evidence type="ECO:0008006" key="4">
    <source>
        <dbReference type="Google" id="ProtNLM"/>
    </source>
</evidence>
<dbReference type="Proteomes" id="UP001642405">
    <property type="component" value="Unassembled WGS sequence"/>
</dbReference>
<feature type="region of interest" description="Disordered" evidence="1">
    <location>
        <begin position="304"/>
        <end position="341"/>
    </location>
</feature>
<dbReference type="Gene3D" id="1.10.600.10">
    <property type="entry name" value="Farnesyl Diphosphate Synthase"/>
    <property type="match status" value="1"/>
</dbReference>
<protein>
    <recommendedName>
        <fullName evidence="4">Squalene/phytoene synthase</fullName>
    </recommendedName>
</protein>
<dbReference type="Pfam" id="PF00494">
    <property type="entry name" value="SQS_PSY"/>
    <property type="match status" value="1"/>
</dbReference>
<dbReference type="InterPro" id="IPR008949">
    <property type="entry name" value="Isoprenoid_synthase_dom_sf"/>
</dbReference>
<feature type="compositionally biased region" description="Basic and acidic residues" evidence="1">
    <location>
        <begin position="308"/>
        <end position="317"/>
    </location>
</feature>
<gene>
    <name evidence="2" type="ORF">SCUCBS95973_004699</name>
</gene>
<dbReference type="InterPro" id="IPR002060">
    <property type="entry name" value="Squ/phyt_synthse"/>
</dbReference>
<accession>A0ABP0BQT3</accession>
<organism evidence="2 3">
    <name type="scientific">Sporothrix curviconia</name>
    <dbReference type="NCBI Taxonomy" id="1260050"/>
    <lineage>
        <taxon>Eukaryota</taxon>
        <taxon>Fungi</taxon>
        <taxon>Dikarya</taxon>
        <taxon>Ascomycota</taxon>
        <taxon>Pezizomycotina</taxon>
        <taxon>Sordariomycetes</taxon>
        <taxon>Sordariomycetidae</taxon>
        <taxon>Ophiostomatales</taxon>
        <taxon>Ophiostomataceae</taxon>
        <taxon>Sporothrix</taxon>
    </lineage>
</organism>
<proteinExistence type="predicted"/>
<evidence type="ECO:0000256" key="1">
    <source>
        <dbReference type="SAM" id="MobiDB-lite"/>
    </source>
</evidence>
<reference evidence="2 3" key="1">
    <citation type="submission" date="2024-01" db="EMBL/GenBank/DDBJ databases">
        <authorList>
            <person name="Allen C."/>
            <person name="Tagirdzhanova G."/>
        </authorList>
    </citation>
    <scope>NUCLEOTIDE SEQUENCE [LARGE SCALE GENOMIC DNA]</scope>
</reference>
<sequence length="397" mass="43687">MLLARSSRQALRRPGSALSPAVALLSSSSSSSPSSINGRRTFVSDVDVEKARAYCVNQLRTGDYDAHLVRHFLPRGVRDAYLALRTLNLELARLPETVSNPTIGAMRMQFWKDAINSTFDGNPPREPVSLLLYAALAGLAARTETRPGDGNWSSIKFWLQRFVSTRQQRMDNRPFASLAALEEYAESTYATLMYVTLAMLPLRSMHVDHLASHIGKACGIAAILRGIPVLAAPAPQAAASPSAPRRNPVLLLPLDVMADVGVREEDVYRQGPAAPGLQEAVFRVATRANDHLITAREMLKNIRAGQDPGHDYEHAGETGHTYTYGEEEGGQSPWPAPSNEAPDELRALQRGFNVLLEAVPAQDFLTRMEAADFDVFRVKSGWKLPWSLYRAQSTQKI</sequence>